<reference evidence="1 2" key="1">
    <citation type="submission" date="2017-03" db="EMBL/GenBank/DDBJ databases">
        <title>An alternative strategy for trypanosome survival in the mammalian bloodstream revealed through genome and transcriptome analysis of the ubiquitous bovine parasite Trypanosoma (Megatrypanum) theileri.</title>
        <authorList>
            <person name="Kelly S."/>
            <person name="Ivens A."/>
            <person name="Mott A."/>
            <person name="O'Neill E."/>
            <person name="Emms D."/>
            <person name="Macleod O."/>
            <person name="Voorheis P."/>
            <person name="Matthews J."/>
            <person name="Matthews K."/>
            <person name="Carrington M."/>
        </authorList>
    </citation>
    <scope>NUCLEOTIDE SEQUENCE [LARGE SCALE GENOMIC DNA]</scope>
    <source>
        <strain evidence="1">Edinburgh</strain>
    </source>
</reference>
<dbReference type="SUPFAM" id="SSF56784">
    <property type="entry name" value="HAD-like"/>
    <property type="match status" value="1"/>
</dbReference>
<dbReference type="VEuPathDB" id="TriTrypDB:TM35_000022780"/>
<keyword evidence="1" id="KW-0378">Hydrolase</keyword>
<organism evidence="1 2">
    <name type="scientific">Trypanosoma theileri</name>
    <dbReference type="NCBI Taxonomy" id="67003"/>
    <lineage>
        <taxon>Eukaryota</taxon>
        <taxon>Discoba</taxon>
        <taxon>Euglenozoa</taxon>
        <taxon>Kinetoplastea</taxon>
        <taxon>Metakinetoplastina</taxon>
        <taxon>Trypanosomatida</taxon>
        <taxon>Trypanosomatidae</taxon>
        <taxon>Trypanosoma</taxon>
    </lineage>
</organism>
<dbReference type="PANTHER" id="PTHR47438:SF1">
    <property type="entry name" value="PHOSPHATE METABOLISM PROTEIN 8-RELATED"/>
    <property type="match status" value="1"/>
</dbReference>
<dbReference type="InterPro" id="IPR023214">
    <property type="entry name" value="HAD_sf"/>
</dbReference>
<dbReference type="AlphaFoldDB" id="A0A1X0P7P0"/>
<dbReference type="Gene3D" id="3.40.50.1000">
    <property type="entry name" value="HAD superfamily/HAD-like"/>
    <property type="match status" value="1"/>
</dbReference>
<dbReference type="GeneID" id="39981376"/>
<gene>
    <name evidence="1" type="ORF">TM35_000022780</name>
</gene>
<sequence>MGCDTETTQQVQEQWQKEEEQTQHKQMVVLLDIDNTLYNDKAVGSLSMQMRVALIEYVQNWLKIPFEEAKSFVEKCFKQYGLTICGLVHEKTGIEPEHITDFVYSRCDFTGIKEDVMLREMLSRLRSEHQHRLYYLTNAPRRHATTVLERLGLTNDEFALEGFSYEDQWAHTKPVLGNKPMRSAYSAIYNALKERHPDSMWIEPYHMVMVDDAAHNLLEPLAMGWSAVWVAHGAEVPDVLLTPMKSGRLVCVEHIGELEDAIHRLSTQKESAELSFQ</sequence>
<protein>
    <submittedName>
        <fullName evidence="1">HAD family hydrolase</fullName>
    </submittedName>
</protein>
<dbReference type="GO" id="GO:0009166">
    <property type="term" value="P:nucleotide catabolic process"/>
    <property type="evidence" value="ECO:0007669"/>
    <property type="project" value="TreeGrafter"/>
</dbReference>
<dbReference type="RefSeq" id="XP_028887018.1">
    <property type="nucleotide sequence ID" value="XM_029021596.1"/>
</dbReference>
<evidence type="ECO:0000313" key="1">
    <source>
        <dbReference type="EMBL" id="ORC92952.1"/>
    </source>
</evidence>
<evidence type="ECO:0000313" key="2">
    <source>
        <dbReference type="Proteomes" id="UP000192257"/>
    </source>
</evidence>
<name>A0A1X0P7P0_9TRYP</name>
<dbReference type="Pfam" id="PF00702">
    <property type="entry name" value="Hydrolase"/>
    <property type="match status" value="1"/>
</dbReference>
<keyword evidence="2" id="KW-1185">Reference proteome</keyword>
<dbReference type="GO" id="GO:0006206">
    <property type="term" value="P:pyrimidine nucleobase metabolic process"/>
    <property type="evidence" value="ECO:0007669"/>
    <property type="project" value="TreeGrafter"/>
</dbReference>
<dbReference type="EMBL" id="NBCO01000002">
    <property type="protein sequence ID" value="ORC92952.1"/>
    <property type="molecule type" value="Genomic_DNA"/>
</dbReference>
<dbReference type="PANTHER" id="PTHR47438">
    <property type="entry name" value="PHOSPHATE METABOLISM PROTEIN 8-RELATED"/>
    <property type="match status" value="1"/>
</dbReference>
<accession>A0A1X0P7P0</accession>
<dbReference type="InterPro" id="IPR052791">
    <property type="entry name" value="SSM1_domain"/>
</dbReference>
<comment type="caution">
    <text evidence="1">The sequence shown here is derived from an EMBL/GenBank/DDBJ whole genome shotgun (WGS) entry which is preliminary data.</text>
</comment>
<dbReference type="STRING" id="67003.A0A1X0P7P0"/>
<dbReference type="GO" id="GO:0008252">
    <property type="term" value="F:nucleotidase activity"/>
    <property type="evidence" value="ECO:0007669"/>
    <property type="project" value="TreeGrafter"/>
</dbReference>
<dbReference type="Gene3D" id="1.10.150.450">
    <property type="match status" value="1"/>
</dbReference>
<proteinExistence type="predicted"/>
<dbReference type="Proteomes" id="UP000192257">
    <property type="component" value="Unassembled WGS sequence"/>
</dbReference>
<dbReference type="OrthoDB" id="1065058at2759"/>
<dbReference type="InterPro" id="IPR036412">
    <property type="entry name" value="HAD-like_sf"/>
</dbReference>